<dbReference type="EMBL" id="JBGMDY010000006">
    <property type="protein sequence ID" value="KAL2329873.1"/>
    <property type="molecule type" value="Genomic_DNA"/>
</dbReference>
<evidence type="ECO:0000313" key="3">
    <source>
        <dbReference type="Proteomes" id="UP001603857"/>
    </source>
</evidence>
<feature type="compositionally biased region" description="Pro residues" evidence="1">
    <location>
        <begin position="1"/>
        <end position="28"/>
    </location>
</feature>
<reference evidence="2 3" key="1">
    <citation type="submission" date="2024-08" db="EMBL/GenBank/DDBJ databases">
        <title>Insights into the chromosomal genome structure of Flemingia macrophylla.</title>
        <authorList>
            <person name="Ding Y."/>
            <person name="Zhao Y."/>
            <person name="Bi W."/>
            <person name="Wu M."/>
            <person name="Zhao G."/>
            <person name="Gong Y."/>
            <person name="Li W."/>
            <person name="Zhang P."/>
        </authorList>
    </citation>
    <scope>NUCLEOTIDE SEQUENCE [LARGE SCALE GENOMIC DNA]</scope>
    <source>
        <strain evidence="2">DYQJB</strain>
        <tissue evidence="2">Leaf</tissue>
    </source>
</reference>
<keyword evidence="3" id="KW-1185">Reference proteome</keyword>
<protein>
    <submittedName>
        <fullName evidence="2">Uncharacterized protein</fullName>
    </submittedName>
</protein>
<organism evidence="2 3">
    <name type="scientific">Flemingia macrophylla</name>
    <dbReference type="NCBI Taxonomy" id="520843"/>
    <lineage>
        <taxon>Eukaryota</taxon>
        <taxon>Viridiplantae</taxon>
        <taxon>Streptophyta</taxon>
        <taxon>Embryophyta</taxon>
        <taxon>Tracheophyta</taxon>
        <taxon>Spermatophyta</taxon>
        <taxon>Magnoliopsida</taxon>
        <taxon>eudicotyledons</taxon>
        <taxon>Gunneridae</taxon>
        <taxon>Pentapetalae</taxon>
        <taxon>rosids</taxon>
        <taxon>fabids</taxon>
        <taxon>Fabales</taxon>
        <taxon>Fabaceae</taxon>
        <taxon>Papilionoideae</taxon>
        <taxon>50 kb inversion clade</taxon>
        <taxon>NPAAA clade</taxon>
        <taxon>indigoferoid/millettioid clade</taxon>
        <taxon>Phaseoleae</taxon>
        <taxon>Flemingia</taxon>
    </lineage>
</organism>
<feature type="region of interest" description="Disordered" evidence="1">
    <location>
        <begin position="1"/>
        <end position="48"/>
    </location>
</feature>
<name>A0ABD1M279_9FABA</name>
<comment type="caution">
    <text evidence="2">The sequence shown here is derived from an EMBL/GenBank/DDBJ whole genome shotgun (WGS) entry which is preliminary data.</text>
</comment>
<sequence length="90" mass="9903">MPPFLSRSSPPPPFHLPSLPSPPPPPRSSSPNLSRNTPPFHLSSLSHPSSRFLQRTTLLRFFVVAERNRLDLGHGRGFGPEEGVEGVKDV</sequence>
<evidence type="ECO:0000313" key="2">
    <source>
        <dbReference type="EMBL" id="KAL2329873.1"/>
    </source>
</evidence>
<accession>A0ABD1M279</accession>
<evidence type="ECO:0000256" key="1">
    <source>
        <dbReference type="SAM" id="MobiDB-lite"/>
    </source>
</evidence>
<dbReference type="Proteomes" id="UP001603857">
    <property type="component" value="Unassembled WGS sequence"/>
</dbReference>
<feature type="compositionally biased region" description="Low complexity" evidence="1">
    <location>
        <begin position="29"/>
        <end position="48"/>
    </location>
</feature>
<proteinExistence type="predicted"/>
<dbReference type="AlphaFoldDB" id="A0ABD1M279"/>
<gene>
    <name evidence="2" type="ORF">Fmac_017454</name>
</gene>